<sequence>MEKKIETILLTDENGNDVEFEVVEKVLVRDDKYLIVSSIDDDSDEAIALKMEDAKDGNCIFKMVEDEKELQLVEAAYEETFEEN</sequence>
<keyword evidence="2" id="KW-1185">Reference proteome</keyword>
<organism evidence="1 2">
    <name type="scientific">Hathewaya histolytica</name>
    <name type="common">Clostridium histolyticum</name>
    <dbReference type="NCBI Taxonomy" id="1498"/>
    <lineage>
        <taxon>Bacteria</taxon>
        <taxon>Bacillati</taxon>
        <taxon>Bacillota</taxon>
        <taxon>Clostridia</taxon>
        <taxon>Eubacteriales</taxon>
        <taxon>Clostridiaceae</taxon>
        <taxon>Hathewaya</taxon>
    </lineage>
</organism>
<dbReference type="EMBL" id="LR590481">
    <property type="protein sequence ID" value="VTQ90404.1"/>
    <property type="molecule type" value="Genomic_DNA"/>
</dbReference>
<dbReference type="InterPro" id="IPR009711">
    <property type="entry name" value="UPF0473"/>
</dbReference>
<protein>
    <submittedName>
        <fullName evidence="1">Uncharacterized protein conserved in bacteria</fullName>
    </submittedName>
</protein>
<gene>
    <name evidence="1" type="ORF">NCTC503_01593</name>
</gene>
<dbReference type="AlphaFoldDB" id="A0A4U9RF24"/>
<dbReference type="Pfam" id="PF06949">
    <property type="entry name" value="DUF1292"/>
    <property type="match status" value="1"/>
</dbReference>
<dbReference type="OrthoDB" id="9811971at2"/>
<name>A0A4U9RF24_HATHI</name>
<dbReference type="Proteomes" id="UP000308489">
    <property type="component" value="Chromosome 1"/>
</dbReference>
<accession>A0A4U9RF24</accession>
<proteinExistence type="predicted"/>
<reference evidence="1 2" key="1">
    <citation type="submission" date="2019-05" db="EMBL/GenBank/DDBJ databases">
        <authorList>
            <consortium name="Pathogen Informatics"/>
        </authorList>
    </citation>
    <scope>NUCLEOTIDE SEQUENCE [LARGE SCALE GENOMIC DNA]</scope>
    <source>
        <strain evidence="1 2">NCTC503</strain>
    </source>
</reference>
<evidence type="ECO:0000313" key="2">
    <source>
        <dbReference type="Proteomes" id="UP000308489"/>
    </source>
</evidence>
<dbReference type="RefSeq" id="WP_138210231.1">
    <property type="nucleotide sequence ID" value="NZ_CBCRUQ010000018.1"/>
</dbReference>
<evidence type="ECO:0000313" key="1">
    <source>
        <dbReference type="EMBL" id="VTQ90404.1"/>
    </source>
</evidence>
<dbReference type="KEGG" id="hhw:NCTC503_01593"/>